<keyword evidence="1" id="KW-0472">Membrane</keyword>
<evidence type="ECO:0000313" key="4">
    <source>
        <dbReference type="EMBL" id="PGH12681.1"/>
    </source>
</evidence>
<comment type="caution">
    <text evidence="4">The sequence shown here is derived from an EMBL/GenBank/DDBJ whole genome shotgun (WGS) entry which is preliminary data.</text>
</comment>
<sequence length="228" mass="24999">MNYYLLLAAAFAALSHAQTTTITVLTPTGPPSASYTDNAEFQDDSLSVTNRYRSEHNARALSWNESLADSALDWADECLWKHSEVEGGPGENLAMGYPNVTMAVEAWGDERDIFDFDDPTFSKETGHFTQMVWKDTRTVGCGRKNCGRPGDGKDDGDDERAQGWYLVCHYWPPGNVVGGDQFETNVQAEGEGDGSEPDSSDALRVRVFGGWTAFGAAVLVWGYMFVAV</sequence>
<dbReference type="Pfam" id="PF00188">
    <property type="entry name" value="CAP"/>
    <property type="match status" value="1"/>
</dbReference>
<proteinExistence type="predicted"/>
<dbReference type="SUPFAM" id="SSF55797">
    <property type="entry name" value="PR-1-like"/>
    <property type="match status" value="1"/>
</dbReference>
<dbReference type="PANTHER" id="PTHR10334">
    <property type="entry name" value="CYSTEINE-RICH SECRETORY PROTEIN-RELATED"/>
    <property type="match status" value="1"/>
</dbReference>
<dbReference type="PROSITE" id="PS01010">
    <property type="entry name" value="CRISP_2"/>
    <property type="match status" value="1"/>
</dbReference>
<evidence type="ECO:0000259" key="3">
    <source>
        <dbReference type="SMART" id="SM00198"/>
    </source>
</evidence>
<feature type="signal peptide" evidence="2">
    <location>
        <begin position="1"/>
        <end position="17"/>
    </location>
</feature>
<dbReference type="PRINTS" id="PR00837">
    <property type="entry name" value="V5TPXLIKE"/>
</dbReference>
<dbReference type="PROSITE" id="PS01009">
    <property type="entry name" value="CRISP_1"/>
    <property type="match status" value="1"/>
</dbReference>
<evidence type="ECO:0000256" key="1">
    <source>
        <dbReference type="SAM" id="Phobius"/>
    </source>
</evidence>
<gene>
    <name evidence="4" type="ORF">AJ80_06624</name>
</gene>
<dbReference type="GO" id="GO:0005576">
    <property type="term" value="C:extracellular region"/>
    <property type="evidence" value="ECO:0007669"/>
    <property type="project" value="InterPro"/>
</dbReference>
<keyword evidence="2" id="KW-0732">Signal</keyword>
<evidence type="ECO:0000256" key="2">
    <source>
        <dbReference type="SAM" id="SignalP"/>
    </source>
</evidence>
<dbReference type="AlphaFoldDB" id="A0A2B7XV75"/>
<keyword evidence="1" id="KW-1133">Transmembrane helix</keyword>
<protein>
    <recommendedName>
        <fullName evidence="3">SCP domain-containing protein</fullName>
    </recommendedName>
</protein>
<dbReference type="Gene3D" id="3.40.33.10">
    <property type="entry name" value="CAP"/>
    <property type="match status" value="1"/>
</dbReference>
<reference evidence="4 5" key="1">
    <citation type="submission" date="2017-10" db="EMBL/GenBank/DDBJ databases">
        <title>Comparative genomics in systemic dimorphic fungi from Ajellomycetaceae.</title>
        <authorList>
            <person name="Munoz J.F."/>
            <person name="Mcewen J.G."/>
            <person name="Clay O.K."/>
            <person name="Cuomo C.A."/>
        </authorList>
    </citation>
    <scope>NUCLEOTIDE SEQUENCE [LARGE SCALE GENOMIC DNA]</scope>
    <source>
        <strain evidence="4 5">UAMH7299</strain>
    </source>
</reference>
<evidence type="ECO:0000313" key="5">
    <source>
        <dbReference type="Proteomes" id="UP000224634"/>
    </source>
</evidence>
<dbReference type="InterPro" id="IPR035940">
    <property type="entry name" value="CAP_sf"/>
</dbReference>
<organism evidence="4 5">
    <name type="scientific">Polytolypa hystricis (strain UAMH7299)</name>
    <dbReference type="NCBI Taxonomy" id="1447883"/>
    <lineage>
        <taxon>Eukaryota</taxon>
        <taxon>Fungi</taxon>
        <taxon>Dikarya</taxon>
        <taxon>Ascomycota</taxon>
        <taxon>Pezizomycotina</taxon>
        <taxon>Eurotiomycetes</taxon>
        <taxon>Eurotiomycetidae</taxon>
        <taxon>Onygenales</taxon>
        <taxon>Onygenales incertae sedis</taxon>
        <taxon>Polytolypa</taxon>
    </lineage>
</organism>
<feature type="chain" id="PRO_5012180035" description="SCP domain-containing protein" evidence="2">
    <location>
        <begin position="18"/>
        <end position="228"/>
    </location>
</feature>
<dbReference type="SMART" id="SM00198">
    <property type="entry name" value="SCP"/>
    <property type="match status" value="1"/>
</dbReference>
<dbReference type="InterPro" id="IPR018244">
    <property type="entry name" value="Allrgn_V5/Tpx1_CS"/>
</dbReference>
<dbReference type="OrthoDB" id="337038at2759"/>
<feature type="domain" description="SCP" evidence="3">
    <location>
        <begin position="40"/>
        <end position="178"/>
    </location>
</feature>
<keyword evidence="1" id="KW-0812">Transmembrane</keyword>
<dbReference type="InterPro" id="IPR014044">
    <property type="entry name" value="CAP_dom"/>
</dbReference>
<dbReference type="Proteomes" id="UP000224634">
    <property type="component" value="Unassembled WGS sequence"/>
</dbReference>
<dbReference type="EMBL" id="PDNA01000114">
    <property type="protein sequence ID" value="PGH12681.1"/>
    <property type="molecule type" value="Genomic_DNA"/>
</dbReference>
<dbReference type="InterPro" id="IPR001283">
    <property type="entry name" value="CRISP-related"/>
</dbReference>
<dbReference type="STRING" id="1447883.A0A2B7XV75"/>
<accession>A0A2B7XV75</accession>
<name>A0A2B7XV75_POLH7</name>
<keyword evidence="5" id="KW-1185">Reference proteome</keyword>
<feature type="transmembrane region" description="Helical" evidence="1">
    <location>
        <begin position="208"/>
        <end position="226"/>
    </location>
</feature>